<evidence type="ECO:0000313" key="1">
    <source>
        <dbReference type="EMBL" id="QKE29189.1"/>
    </source>
</evidence>
<proteinExistence type="predicted"/>
<sequence length="156" mass="18181">MNIENYFEKNEIIKNLGKYELFYQVTLGNLISLTNAKDMNYEIEFQLALGSIYELLKDLRSLEDESISFEEELKKQAAMDAVQNFANENLELLKNGEIKIEKIVNHINDGIFFNEAMEVVCNENLEHQIEKWEQIITSDLAKAILESIQELEKNEN</sequence>
<accession>A0A6M8EMA6</accession>
<dbReference type="AlphaFoldDB" id="A0A6M8EMA6"/>
<protein>
    <submittedName>
        <fullName evidence="1">Uncharacterized protein</fullName>
    </submittedName>
</protein>
<dbReference type="Proteomes" id="UP000503483">
    <property type="component" value="Chromosome"/>
</dbReference>
<reference evidence="1 2" key="1">
    <citation type="submission" date="2019-08" db="EMBL/GenBank/DDBJ databases">
        <title>Complete genome sequence of Arcobacter acticola.</title>
        <authorList>
            <person name="Miller W."/>
        </authorList>
    </citation>
    <scope>NUCLEOTIDE SEQUENCE [LARGE SCALE GENOMIC DNA]</scope>
    <source>
        <strain evidence="1 2">KCTC 52212</strain>
    </source>
</reference>
<organism evidence="1 2">
    <name type="scientific">Arcobacter acticola</name>
    <dbReference type="NCBI Taxonomy" id="1849015"/>
    <lineage>
        <taxon>Bacteria</taxon>
        <taxon>Pseudomonadati</taxon>
        <taxon>Campylobacterota</taxon>
        <taxon>Epsilonproteobacteria</taxon>
        <taxon>Campylobacterales</taxon>
        <taxon>Arcobacteraceae</taxon>
        <taxon>Arcobacter</taxon>
    </lineage>
</organism>
<dbReference type="EMBL" id="CP042652">
    <property type="protein sequence ID" value="QKE29189.1"/>
    <property type="molecule type" value="Genomic_DNA"/>
</dbReference>
<name>A0A6M8EMA6_9BACT</name>
<keyword evidence="2" id="KW-1185">Reference proteome</keyword>
<dbReference type="KEGG" id="paco:AACT_2059"/>
<gene>
    <name evidence="1" type="ORF">AACT_2059</name>
</gene>
<evidence type="ECO:0000313" key="2">
    <source>
        <dbReference type="Proteomes" id="UP000503483"/>
    </source>
</evidence>
<dbReference type="RefSeq" id="WP_172126748.1">
    <property type="nucleotide sequence ID" value="NZ_CP042652.1"/>
</dbReference>